<dbReference type="RefSeq" id="WP_227477322.1">
    <property type="nucleotide sequence ID" value="NZ_JAFMPT010000012.1"/>
</dbReference>
<keyword evidence="1" id="KW-0812">Transmembrane</keyword>
<reference evidence="2" key="1">
    <citation type="submission" date="2021-03" db="EMBL/GenBank/DDBJ databases">
        <authorList>
            <person name="Ping X."/>
        </authorList>
    </citation>
    <scope>NUCLEOTIDE SEQUENCE</scope>
    <source>
        <strain evidence="2">E313</strain>
    </source>
</reference>
<sequence>MDELELLKKDWQSDKPIYPELSYDDIYKMLHAKSSSIVKWIFYISIIELSLGIALTLINPKIESPAQFPNWIDTLSYFSIPFILVFMYLFYKNYKTITTTDNVKSLINSILKTRRTVKYYVLFNLILAGIFSSVLTYVSYVEVNGGPDVFEASAHFKEYAVLGVVIVVATIGITAIIFGIYYLIYGILLKRLNKNYNELKKLEV</sequence>
<evidence type="ECO:0000313" key="2">
    <source>
        <dbReference type="EMBL" id="MCC1484854.1"/>
    </source>
</evidence>
<keyword evidence="3" id="KW-1185">Reference proteome</keyword>
<evidence type="ECO:0000256" key="1">
    <source>
        <dbReference type="SAM" id="Phobius"/>
    </source>
</evidence>
<feature type="transmembrane region" description="Helical" evidence="1">
    <location>
        <begin position="70"/>
        <end position="91"/>
    </location>
</feature>
<dbReference type="EMBL" id="JAFMPT010000012">
    <property type="protein sequence ID" value="MCC1484854.1"/>
    <property type="molecule type" value="Genomic_DNA"/>
</dbReference>
<comment type="caution">
    <text evidence="2">The sequence shown here is derived from an EMBL/GenBank/DDBJ whole genome shotgun (WGS) entry which is preliminary data.</text>
</comment>
<proteinExistence type="predicted"/>
<organism evidence="2 3">
    <name type="scientific">Winogradskyella immobilis</name>
    <dbReference type="NCBI Taxonomy" id="2816852"/>
    <lineage>
        <taxon>Bacteria</taxon>
        <taxon>Pseudomonadati</taxon>
        <taxon>Bacteroidota</taxon>
        <taxon>Flavobacteriia</taxon>
        <taxon>Flavobacteriales</taxon>
        <taxon>Flavobacteriaceae</taxon>
        <taxon>Winogradskyella</taxon>
    </lineage>
</organism>
<evidence type="ECO:0000313" key="3">
    <source>
        <dbReference type="Proteomes" id="UP000778797"/>
    </source>
</evidence>
<feature type="transmembrane region" description="Helical" evidence="1">
    <location>
        <begin position="37"/>
        <end position="58"/>
    </location>
</feature>
<gene>
    <name evidence="2" type="ORF">J1C55_09655</name>
</gene>
<reference evidence="2" key="2">
    <citation type="submission" date="2021-10" db="EMBL/GenBank/DDBJ databases">
        <title>Genome of Winogradskyella sp. E313.</title>
        <authorList>
            <person name="Zhou Y."/>
        </authorList>
    </citation>
    <scope>NUCLEOTIDE SEQUENCE</scope>
    <source>
        <strain evidence="2">E313</strain>
    </source>
</reference>
<keyword evidence="1" id="KW-0472">Membrane</keyword>
<keyword evidence="1" id="KW-1133">Transmembrane helix</keyword>
<protein>
    <submittedName>
        <fullName evidence="2">Uncharacterized protein</fullName>
    </submittedName>
</protein>
<name>A0ABS8ENQ2_9FLAO</name>
<feature type="transmembrane region" description="Helical" evidence="1">
    <location>
        <begin position="119"/>
        <end position="140"/>
    </location>
</feature>
<dbReference type="Proteomes" id="UP000778797">
    <property type="component" value="Unassembled WGS sequence"/>
</dbReference>
<accession>A0ABS8ENQ2</accession>
<feature type="transmembrane region" description="Helical" evidence="1">
    <location>
        <begin position="160"/>
        <end position="184"/>
    </location>
</feature>